<dbReference type="Pfam" id="PF00581">
    <property type="entry name" value="Rhodanese"/>
    <property type="match status" value="1"/>
</dbReference>
<dbReference type="SUPFAM" id="SSF52821">
    <property type="entry name" value="Rhodanese/Cell cycle control phosphatase"/>
    <property type="match status" value="1"/>
</dbReference>
<dbReference type="InterPro" id="IPR050229">
    <property type="entry name" value="GlpE_sulfurtransferase"/>
</dbReference>
<dbReference type="RefSeq" id="WP_161260829.1">
    <property type="nucleotide sequence ID" value="NZ_JAFBDC010000006.1"/>
</dbReference>
<dbReference type="PANTHER" id="PTHR43031:SF1">
    <property type="entry name" value="PYRIDINE NUCLEOTIDE-DISULPHIDE OXIDOREDUCTASE"/>
    <property type="match status" value="1"/>
</dbReference>
<dbReference type="EMBL" id="WXEX01000003">
    <property type="protein sequence ID" value="MZP42251.1"/>
    <property type="molecule type" value="Genomic_DNA"/>
</dbReference>
<evidence type="ECO:0000259" key="1">
    <source>
        <dbReference type="PROSITE" id="PS50206"/>
    </source>
</evidence>
<dbReference type="OrthoDB" id="9800872at2"/>
<dbReference type="Proteomes" id="UP000471031">
    <property type="component" value="Unassembled WGS sequence"/>
</dbReference>
<comment type="caution">
    <text evidence="2">The sequence shown here is derived from an EMBL/GenBank/DDBJ whole genome shotgun (WGS) entry which is preliminary data.</text>
</comment>
<dbReference type="InterPro" id="IPR036873">
    <property type="entry name" value="Rhodanese-like_dom_sf"/>
</dbReference>
<dbReference type="AlphaFoldDB" id="A0A845L9I9"/>
<reference evidence="2 3" key="1">
    <citation type="submission" date="2020-01" db="EMBL/GenBank/DDBJ databases">
        <title>Whole genome sequence of Heliobacterium gestii DSM 11169.</title>
        <authorList>
            <person name="Kyndt J.A."/>
            <person name="Meyer T.E."/>
        </authorList>
    </citation>
    <scope>NUCLEOTIDE SEQUENCE [LARGE SCALE GENOMIC DNA]</scope>
    <source>
        <strain evidence="2 3">DSM 11169</strain>
    </source>
</reference>
<dbReference type="Gene3D" id="3.40.250.10">
    <property type="entry name" value="Rhodanese-like domain"/>
    <property type="match status" value="1"/>
</dbReference>
<sequence>MELALTIVITAFAALALWLAARYVFGGDAEDISYDQAARILAEEKRALLLDVRTAREHQTRRPVGAHNIPLQELKQRLTELEPYRQYSIVVICASGMRSRMAVQTLRKQGFSGVKNFRGGITNWQGELESG</sequence>
<gene>
    <name evidence="2" type="ORF">GTO89_04250</name>
</gene>
<organism evidence="2 3">
    <name type="scientific">Heliomicrobium gestii</name>
    <name type="common">Heliobacterium gestii</name>
    <dbReference type="NCBI Taxonomy" id="2699"/>
    <lineage>
        <taxon>Bacteria</taxon>
        <taxon>Bacillati</taxon>
        <taxon>Bacillota</taxon>
        <taxon>Clostridia</taxon>
        <taxon>Eubacteriales</taxon>
        <taxon>Heliobacteriaceae</taxon>
        <taxon>Heliomicrobium</taxon>
    </lineage>
</organism>
<evidence type="ECO:0000313" key="3">
    <source>
        <dbReference type="Proteomes" id="UP000471031"/>
    </source>
</evidence>
<dbReference type="PANTHER" id="PTHR43031">
    <property type="entry name" value="FAD-DEPENDENT OXIDOREDUCTASE"/>
    <property type="match status" value="1"/>
</dbReference>
<dbReference type="CDD" id="cd00158">
    <property type="entry name" value="RHOD"/>
    <property type="match status" value="1"/>
</dbReference>
<dbReference type="SMART" id="SM00450">
    <property type="entry name" value="RHOD"/>
    <property type="match status" value="1"/>
</dbReference>
<feature type="domain" description="Rhodanese" evidence="1">
    <location>
        <begin position="43"/>
        <end position="130"/>
    </location>
</feature>
<protein>
    <submittedName>
        <fullName evidence="2">Rhodanese-like domain-containing protein</fullName>
    </submittedName>
</protein>
<accession>A0A845L9I9</accession>
<proteinExistence type="predicted"/>
<evidence type="ECO:0000313" key="2">
    <source>
        <dbReference type="EMBL" id="MZP42251.1"/>
    </source>
</evidence>
<dbReference type="InterPro" id="IPR001763">
    <property type="entry name" value="Rhodanese-like_dom"/>
</dbReference>
<name>A0A845L9I9_HELGE</name>
<dbReference type="PROSITE" id="PS50206">
    <property type="entry name" value="RHODANESE_3"/>
    <property type="match status" value="1"/>
</dbReference>
<keyword evidence="3" id="KW-1185">Reference proteome</keyword>